<keyword evidence="4" id="KW-1185">Reference proteome</keyword>
<gene>
    <name evidence="3" type="ORF">ORQ98_17385</name>
</gene>
<comment type="caution">
    <text evidence="3">The sequence shown here is derived from an EMBL/GenBank/DDBJ whole genome shotgun (WGS) entry which is preliminary data.</text>
</comment>
<proteinExistence type="predicted"/>
<name>A0ABT5UBH5_9GAMM</name>
<feature type="domain" description="Heme-binding protein Shr-like Hb-interacting" evidence="2">
    <location>
        <begin position="72"/>
        <end position="154"/>
    </location>
</feature>
<reference evidence="3 4" key="1">
    <citation type="submission" date="2022-11" db="EMBL/GenBank/DDBJ databases">
        <title>Spartinivicinus poritis sp. nov., isolated from scleractinian coral Porites lutea.</title>
        <authorList>
            <person name="Zhang G."/>
            <person name="Cai L."/>
            <person name="Wei Q."/>
        </authorList>
    </citation>
    <scope>NUCLEOTIDE SEQUENCE [LARGE SCALE GENOMIC DNA]</scope>
    <source>
        <strain evidence="3 4">A2-2</strain>
    </source>
</reference>
<protein>
    <submittedName>
        <fullName evidence="3">DUF1533 domain-containing protein</fullName>
    </submittedName>
</protein>
<evidence type="ECO:0000259" key="2">
    <source>
        <dbReference type="Pfam" id="PF07550"/>
    </source>
</evidence>
<evidence type="ECO:0000256" key="1">
    <source>
        <dbReference type="SAM" id="SignalP"/>
    </source>
</evidence>
<evidence type="ECO:0000313" key="4">
    <source>
        <dbReference type="Proteomes" id="UP001528823"/>
    </source>
</evidence>
<dbReference type="InterPro" id="IPR011432">
    <property type="entry name" value="Shr-like_HID"/>
</dbReference>
<accession>A0ABT5UBH5</accession>
<feature type="signal peptide" evidence="1">
    <location>
        <begin position="1"/>
        <end position="22"/>
    </location>
</feature>
<keyword evidence="1" id="KW-0732">Signal</keyword>
<evidence type="ECO:0000313" key="3">
    <source>
        <dbReference type="EMBL" id="MDE1463730.1"/>
    </source>
</evidence>
<feature type="chain" id="PRO_5045761249" evidence="1">
    <location>
        <begin position="23"/>
        <end position="472"/>
    </location>
</feature>
<feature type="domain" description="Heme-binding protein Shr-like Hb-interacting" evidence="2">
    <location>
        <begin position="405"/>
        <end position="469"/>
    </location>
</feature>
<dbReference type="Pfam" id="PF07550">
    <property type="entry name" value="Shr-like_HID"/>
    <property type="match status" value="3"/>
</dbReference>
<sequence>MINKLQYFIAFLLLTSQSVAFSAPHEIYGYLRMSVFEYHTRYYDENGNVKVYPWQTHIDLTADEADIQYLFADNTPLGQDVVVTFDQDAEWENAIYKVAKTDDSGNPNRERELNWHLQDNKIIIDASSAPLAGYNGQHKIVVRAHGYQPRFITIHLVKNAPRIYVSNGRTPVTGEALRLKLKDFSYRFVNPIYEVTVDDKVLTNTDYRVISNLVTIEEHVIRTPGLHTITIKAWGYKTAKRTLKFRRGQHSLPEVPVTVTEDAVTHEPATMTESGPFMNAAVVFNFDLVSNAFILQKLGLETQAVTQIIDAWESTDKTMVRAAGQTQFYSWEDYTYEAMEAEVVGDYLSFQAFLALQPNEYLGRPYQVKFMLNDGHFGEAVAFNQAIAVDPPAVDVEVEATTGNVVIRTEAPFWLEKIQRIKVGATQLWDYEYTINNNVIRLLNQDRFMSGNNVVTIIADGYRDLKLTIVLD</sequence>
<dbReference type="RefSeq" id="WP_274690065.1">
    <property type="nucleotide sequence ID" value="NZ_JAPMOU010000023.1"/>
</dbReference>
<organism evidence="3 4">
    <name type="scientific">Spartinivicinus poritis</name>
    <dbReference type="NCBI Taxonomy" id="2994640"/>
    <lineage>
        <taxon>Bacteria</taxon>
        <taxon>Pseudomonadati</taxon>
        <taxon>Pseudomonadota</taxon>
        <taxon>Gammaproteobacteria</taxon>
        <taxon>Oceanospirillales</taxon>
        <taxon>Zooshikellaceae</taxon>
        <taxon>Spartinivicinus</taxon>
    </lineage>
</organism>
<feature type="domain" description="Heme-binding protein Shr-like Hb-interacting" evidence="2">
    <location>
        <begin position="172"/>
        <end position="241"/>
    </location>
</feature>
<dbReference type="EMBL" id="JAPMOU010000023">
    <property type="protein sequence ID" value="MDE1463730.1"/>
    <property type="molecule type" value="Genomic_DNA"/>
</dbReference>
<dbReference type="Proteomes" id="UP001528823">
    <property type="component" value="Unassembled WGS sequence"/>
</dbReference>